<gene>
    <name evidence="3" type="ORF">FGIG_09497</name>
</gene>
<feature type="region of interest" description="Disordered" evidence="1">
    <location>
        <begin position="27"/>
        <end position="47"/>
    </location>
</feature>
<keyword evidence="2" id="KW-0812">Transmembrane</keyword>
<name>A0A504YRG2_FASGI</name>
<dbReference type="OrthoDB" id="10655918at2759"/>
<dbReference type="Proteomes" id="UP000316759">
    <property type="component" value="Unassembled WGS sequence"/>
</dbReference>
<proteinExistence type="predicted"/>
<accession>A0A504YRG2</accession>
<comment type="caution">
    <text evidence="3">The sequence shown here is derived from an EMBL/GenBank/DDBJ whole genome shotgun (WGS) entry which is preliminary data.</text>
</comment>
<evidence type="ECO:0000313" key="4">
    <source>
        <dbReference type="Proteomes" id="UP000316759"/>
    </source>
</evidence>
<protein>
    <submittedName>
        <fullName evidence="3">Uncharacterized protein</fullName>
    </submittedName>
</protein>
<keyword evidence="4" id="KW-1185">Reference proteome</keyword>
<sequence length="210" mass="23673">MWLSSSDIVCSLPIQQKSLFVSERGRQGTDQCHCSPDKSQRASFPAHHSRYARQSIGDLAHSRNAPACLRTTEIRRPSVPRRVSVSGWISKAIDLEHKQGQLFGPRSSNDLMQEIVNFVQRYNQVVINCDAVRSARSSLLTGFWIMLCLAVIMSVVTSYLIYEQHQQQNEPRAKKSDRRKLPKSLNLLPPLSDDITVREERSVAVGGNPC</sequence>
<evidence type="ECO:0000256" key="1">
    <source>
        <dbReference type="SAM" id="MobiDB-lite"/>
    </source>
</evidence>
<dbReference type="AlphaFoldDB" id="A0A504YRG2"/>
<evidence type="ECO:0000313" key="3">
    <source>
        <dbReference type="EMBL" id="TPP62776.1"/>
    </source>
</evidence>
<reference evidence="3 4" key="1">
    <citation type="submission" date="2019-04" db="EMBL/GenBank/DDBJ databases">
        <title>Annotation for the trematode Fasciola gigantica.</title>
        <authorList>
            <person name="Choi Y.-J."/>
        </authorList>
    </citation>
    <scope>NUCLEOTIDE SEQUENCE [LARGE SCALE GENOMIC DNA]</scope>
    <source>
        <strain evidence="3">Uganda_cow_1</strain>
    </source>
</reference>
<dbReference type="EMBL" id="SUNJ01006453">
    <property type="protein sequence ID" value="TPP62776.1"/>
    <property type="molecule type" value="Genomic_DNA"/>
</dbReference>
<keyword evidence="2" id="KW-0472">Membrane</keyword>
<feature type="transmembrane region" description="Helical" evidence="2">
    <location>
        <begin position="143"/>
        <end position="162"/>
    </location>
</feature>
<evidence type="ECO:0000256" key="2">
    <source>
        <dbReference type="SAM" id="Phobius"/>
    </source>
</evidence>
<keyword evidence="2" id="KW-1133">Transmembrane helix</keyword>
<organism evidence="3 4">
    <name type="scientific">Fasciola gigantica</name>
    <name type="common">Giant liver fluke</name>
    <dbReference type="NCBI Taxonomy" id="46835"/>
    <lineage>
        <taxon>Eukaryota</taxon>
        <taxon>Metazoa</taxon>
        <taxon>Spiralia</taxon>
        <taxon>Lophotrochozoa</taxon>
        <taxon>Platyhelminthes</taxon>
        <taxon>Trematoda</taxon>
        <taxon>Digenea</taxon>
        <taxon>Plagiorchiida</taxon>
        <taxon>Echinostomata</taxon>
        <taxon>Echinostomatoidea</taxon>
        <taxon>Fasciolidae</taxon>
        <taxon>Fasciola</taxon>
    </lineage>
</organism>